<evidence type="ECO:0000256" key="5">
    <source>
        <dbReference type="ARBA" id="ARBA00022898"/>
    </source>
</evidence>
<dbReference type="Proteomes" id="UP000825935">
    <property type="component" value="Chromosome 2"/>
</dbReference>
<reference evidence="11" key="1">
    <citation type="submission" date="2021-08" db="EMBL/GenBank/DDBJ databases">
        <title>WGS assembly of Ceratopteris richardii.</title>
        <authorList>
            <person name="Marchant D.B."/>
            <person name="Chen G."/>
            <person name="Jenkins J."/>
            <person name="Shu S."/>
            <person name="Leebens-Mack J."/>
            <person name="Grimwood J."/>
            <person name="Schmutz J."/>
            <person name="Soltis P."/>
            <person name="Soltis D."/>
            <person name="Chen Z.-H."/>
        </authorList>
    </citation>
    <scope>NUCLEOTIDE SEQUENCE</scope>
    <source>
        <strain evidence="11">Whitten #5841</strain>
        <tissue evidence="11">Leaf</tissue>
    </source>
</reference>
<accession>A0A8T2VEC2</accession>
<dbReference type="Gene3D" id="3.90.1150.10">
    <property type="entry name" value="Aspartate Aminotransferase, domain 1"/>
    <property type="match status" value="1"/>
</dbReference>
<dbReference type="AlphaFoldDB" id="A0A8T2VEC2"/>
<keyword evidence="5" id="KW-0663">Pyridoxal phosphate</keyword>
<evidence type="ECO:0000256" key="6">
    <source>
        <dbReference type="ARBA" id="ARBA00025708"/>
    </source>
</evidence>
<dbReference type="CDD" id="cd00609">
    <property type="entry name" value="AAT_like"/>
    <property type="match status" value="1"/>
</dbReference>
<dbReference type="Pfam" id="PF00155">
    <property type="entry name" value="Aminotran_1_2"/>
    <property type="match status" value="1"/>
</dbReference>
<organism evidence="11 12">
    <name type="scientific">Ceratopteris richardii</name>
    <name type="common">Triangle waterfern</name>
    <dbReference type="NCBI Taxonomy" id="49495"/>
    <lineage>
        <taxon>Eukaryota</taxon>
        <taxon>Viridiplantae</taxon>
        <taxon>Streptophyta</taxon>
        <taxon>Embryophyta</taxon>
        <taxon>Tracheophyta</taxon>
        <taxon>Polypodiopsida</taxon>
        <taxon>Polypodiidae</taxon>
        <taxon>Polypodiales</taxon>
        <taxon>Pteridineae</taxon>
        <taxon>Pteridaceae</taxon>
        <taxon>Parkerioideae</taxon>
        <taxon>Ceratopteris</taxon>
    </lineage>
</organism>
<comment type="caution">
    <text evidence="11">The sequence shown here is derived from an EMBL/GenBank/DDBJ whole genome shotgun (WGS) entry which is preliminary data.</text>
</comment>
<sequence length="329" mass="36701">MMIRLMLRNKKDGIMCPIPQYPLYSASIALHDGTLVPYYLDESKGWGLEVSELKSRLEAAVADGINVRALVVINPGNPTGQVLSEENQQKIVQFCKDENLVLLADEVYQENVYADNKKFSSFKKIARSMGYTERDFSLVSFHSISKGFYGECGRRGGYMEVTGFDSDVKNQIYKMASVSLCSNLSGQVMMSLVMNPPKDGDESYELYSSERNAILSSLGRRAKMLAEALNKLERVSCNEAEGAMYLFPRIELPEGAMKAAQAAGMVPDTFYCKRLLDATGIVVVPGSGFRQVPGTWHFRITILPPEEKMPTIIAKLTSFHESFMQEFQG</sequence>
<evidence type="ECO:0000259" key="10">
    <source>
        <dbReference type="Pfam" id="PF00155"/>
    </source>
</evidence>
<dbReference type="Gene3D" id="3.40.640.10">
    <property type="entry name" value="Type I PLP-dependent aspartate aminotransferase-like (Major domain)"/>
    <property type="match status" value="1"/>
</dbReference>
<dbReference type="PANTHER" id="PTHR11751">
    <property type="entry name" value="ALANINE AMINOTRANSFERASE"/>
    <property type="match status" value="1"/>
</dbReference>
<dbReference type="InterPro" id="IPR004839">
    <property type="entry name" value="Aminotransferase_I/II_large"/>
</dbReference>
<dbReference type="SUPFAM" id="SSF53383">
    <property type="entry name" value="PLP-dependent transferases"/>
    <property type="match status" value="1"/>
</dbReference>
<dbReference type="EMBL" id="CM035407">
    <property type="protein sequence ID" value="KAH7444326.1"/>
    <property type="molecule type" value="Genomic_DNA"/>
</dbReference>
<name>A0A8T2VEC2_CERRI</name>
<evidence type="ECO:0000256" key="2">
    <source>
        <dbReference type="ARBA" id="ARBA00011738"/>
    </source>
</evidence>
<dbReference type="GO" id="GO:0030170">
    <property type="term" value="F:pyridoxal phosphate binding"/>
    <property type="evidence" value="ECO:0007669"/>
    <property type="project" value="InterPro"/>
</dbReference>
<keyword evidence="4" id="KW-0808">Transferase</keyword>
<evidence type="ECO:0000256" key="7">
    <source>
        <dbReference type="ARBA" id="ARBA00025709"/>
    </source>
</evidence>
<evidence type="ECO:0000313" key="11">
    <source>
        <dbReference type="EMBL" id="KAH7444326.1"/>
    </source>
</evidence>
<evidence type="ECO:0000256" key="3">
    <source>
        <dbReference type="ARBA" id="ARBA00022576"/>
    </source>
</evidence>
<dbReference type="FunFam" id="3.40.640.10:FF:000012">
    <property type="entry name" value="alanine aminotransferase 2"/>
    <property type="match status" value="1"/>
</dbReference>
<dbReference type="OrthoDB" id="1732682at2759"/>
<comment type="pathway">
    <text evidence="7">Photosynthesis; C4 acid pathway.</text>
</comment>
<comment type="pathway">
    <text evidence="6">Amino-acid degradation; L-alanine degradation via transaminase pathway; pyruvate from L-alanine: step 1/1.</text>
</comment>
<dbReference type="InterPro" id="IPR015424">
    <property type="entry name" value="PyrdxlP-dep_Trfase"/>
</dbReference>
<dbReference type="InterPro" id="IPR045088">
    <property type="entry name" value="ALAT1/2-like"/>
</dbReference>
<comment type="subunit">
    <text evidence="2">Homodimer.</text>
</comment>
<proteinExistence type="inferred from homology"/>
<dbReference type="PANTHER" id="PTHR11751:SF29">
    <property type="entry name" value="ALANINE TRANSAMINASE"/>
    <property type="match status" value="1"/>
</dbReference>
<evidence type="ECO:0000256" key="9">
    <source>
        <dbReference type="ARBA" id="ARBA00026106"/>
    </source>
</evidence>
<comment type="cofactor">
    <cofactor evidence="1">
        <name>pyridoxal 5'-phosphate</name>
        <dbReference type="ChEBI" id="CHEBI:597326"/>
    </cofactor>
</comment>
<evidence type="ECO:0000256" key="8">
    <source>
        <dbReference type="ARBA" id="ARBA00025785"/>
    </source>
</evidence>
<evidence type="ECO:0000313" key="12">
    <source>
        <dbReference type="Proteomes" id="UP000825935"/>
    </source>
</evidence>
<evidence type="ECO:0000256" key="1">
    <source>
        <dbReference type="ARBA" id="ARBA00001933"/>
    </source>
</evidence>
<keyword evidence="3" id="KW-0032">Aminotransferase</keyword>
<dbReference type="InterPro" id="IPR015421">
    <property type="entry name" value="PyrdxlP-dep_Trfase_major"/>
</dbReference>
<evidence type="ECO:0000256" key="4">
    <source>
        <dbReference type="ARBA" id="ARBA00022679"/>
    </source>
</evidence>
<keyword evidence="12" id="KW-1185">Reference proteome</keyword>
<feature type="domain" description="Aminotransferase class I/classII large" evidence="10">
    <location>
        <begin position="5"/>
        <end position="314"/>
    </location>
</feature>
<dbReference type="FunFam" id="3.90.1150.10:FF:000010">
    <property type="entry name" value="Alanine aminotransferase 2"/>
    <property type="match status" value="1"/>
</dbReference>
<dbReference type="GO" id="GO:0004021">
    <property type="term" value="F:L-alanine:2-oxoglutarate aminotransferase activity"/>
    <property type="evidence" value="ECO:0007669"/>
    <property type="project" value="UniProtKB-EC"/>
</dbReference>
<comment type="similarity">
    <text evidence="8">Belongs to the class-I pyridoxal-phosphate-dependent aminotransferase family. Alanine aminotransferase subfamily.</text>
</comment>
<dbReference type="InterPro" id="IPR015422">
    <property type="entry name" value="PyrdxlP-dep_Trfase_small"/>
</dbReference>
<protein>
    <recommendedName>
        <fullName evidence="9">alanine transaminase</fullName>
        <ecNumber evidence="9">2.6.1.2</ecNumber>
    </recommendedName>
</protein>
<gene>
    <name evidence="11" type="ORF">KP509_02G073800</name>
</gene>
<dbReference type="EC" id="2.6.1.2" evidence="9"/>